<reference evidence="2 3" key="1">
    <citation type="submission" date="2016-10" db="EMBL/GenBank/DDBJ databases">
        <authorList>
            <person name="de Groot N.N."/>
        </authorList>
    </citation>
    <scope>NUCLEOTIDE SEQUENCE [LARGE SCALE GENOMIC DNA]</scope>
    <source>
        <strain evidence="2 3">DSM 25232</strain>
    </source>
</reference>
<dbReference type="InterPro" id="IPR050782">
    <property type="entry name" value="PP1_regulatory_subunit_3"/>
</dbReference>
<dbReference type="OrthoDB" id="9812537at2"/>
<dbReference type="PANTHER" id="PTHR12307:SF36">
    <property type="entry name" value="GLYCOGEN-BINDING SUBUNIT 76A"/>
    <property type="match status" value="1"/>
</dbReference>
<evidence type="ECO:0000259" key="1">
    <source>
        <dbReference type="PROSITE" id="PS51159"/>
    </source>
</evidence>
<organism evidence="2 3">
    <name type="scientific">Aquimarina amphilecti</name>
    <dbReference type="NCBI Taxonomy" id="1038014"/>
    <lineage>
        <taxon>Bacteria</taxon>
        <taxon>Pseudomonadati</taxon>
        <taxon>Bacteroidota</taxon>
        <taxon>Flavobacteriia</taxon>
        <taxon>Flavobacteriales</taxon>
        <taxon>Flavobacteriaceae</taxon>
        <taxon>Aquimarina</taxon>
    </lineage>
</organism>
<gene>
    <name evidence="2" type="ORF">SAMN04487910_2064</name>
</gene>
<proteinExistence type="predicted"/>
<dbReference type="PROSITE" id="PS51257">
    <property type="entry name" value="PROKAR_LIPOPROTEIN"/>
    <property type="match status" value="1"/>
</dbReference>
<protein>
    <submittedName>
        <fullName evidence="2">Carbohydrate/starch-binding module (Family 21)</fullName>
    </submittedName>
</protein>
<dbReference type="InterPro" id="IPR005036">
    <property type="entry name" value="CBM21_dom"/>
</dbReference>
<evidence type="ECO:0000313" key="2">
    <source>
        <dbReference type="EMBL" id="SEL22167.1"/>
    </source>
</evidence>
<dbReference type="RefSeq" id="WP_091408005.1">
    <property type="nucleotide sequence ID" value="NZ_FOAB01000003.1"/>
</dbReference>
<dbReference type="Proteomes" id="UP000198521">
    <property type="component" value="Unassembled WGS sequence"/>
</dbReference>
<dbReference type="GO" id="GO:0000164">
    <property type="term" value="C:protein phosphatase type 1 complex"/>
    <property type="evidence" value="ECO:0007669"/>
    <property type="project" value="TreeGrafter"/>
</dbReference>
<dbReference type="Pfam" id="PF03370">
    <property type="entry name" value="CBM_21"/>
    <property type="match status" value="2"/>
</dbReference>
<accession>A0A1H7NGY4</accession>
<dbReference type="Gene3D" id="2.60.40.2440">
    <property type="entry name" value="Carbohydrate binding type-21 domain"/>
    <property type="match status" value="2"/>
</dbReference>
<dbReference type="AlphaFoldDB" id="A0A1H7NGY4"/>
<name>A0A1H7NGY4_AQUAM</name>
<dbReference type="PROSITE" id="PS51159">
    <property type="entry name" value="CBM21"/>
    <property type="match status" value="2"/>
</dbReference>
<evidence type="ECO:0000313" key="3">
    <source>
        <dbReference type="Proteomes" id="UP000198521"/>
    </source>
</evidence>
<keyword evidence="3" id="KW-1185">Reference proteome</keyword>
<dbReference type="EMBL" id="FOAB01000003">
    <property type="protein sequence ID" value="SEL22167.1"/>
    <property type="molecule type" value="Genomic_DNA"/>
</dbReference>
<feature type="domain" description="CBM21" evidence="1">
    <location>
        <begin position="34"/>
        <end position="144"/>
    </location>
</feature>
<sequence length="271" mass="31135">MRKIYIMLSVILGLYSCTSDIDTVDSEMESIELSSKDDSDNVKLLSAWTANRSSPVQINYQRKFKVKVKNLAYQKEVAIHHQTNDGNWLDIPLSYEQSIGDDEEIWVGEVTPDYEIFNTDFVVKYTVNGEIYWDNNKGENYSMLVNAGGYLSPDKSVEVNKSFTRFAGTSFAINVNAKRDYGATGTVEVVYTTDSWVTKNTVPLTYQRYFRVGYAHYIMSPNQFDVDIYSTSIRVSEEVQAIEFAVIYKVNGQEYWDNNYGNNYTLNKVNY</sequence>
<dbReference type="GO" id="GO:2001069">
    <property type="term" value="F:glycogen binding"/>
    <property type="evidence" value="ECO:0007669"/>
    <property type="project" value="TreeGrafter"/>
</dbReference>
<dbReference type="GO" id="GO:0005979">
    <property type="term" value="P:regulation of glycogen biosynthetic process"/>
    <property type="evidence" value="ECO:0007669"/>
    <property type="project" value="TreeGrafter"/>
</dbReference>
<dbReference type="STRING" id="1038014.SAMN04487910_2064"/>
<dbReference type="PANTHER" id="PTHR12307">
    <property type="entry name" value="PROTEIN PHOSPHATASE 1 REGULATORY SUBUNIT"/>
    <property type="match status" value="1"/>
</dbReference>
<dbReference type="InterPro" id="IPR038175">
    <property type="entry name" value="CBM21_dom_sf"/>
</dbReference>
<dbReference type="GO" id="GO:0008157">
    <property type="term" value="F:protein phosphatase 1 binding"/>
    <property type="evidence" value="ECO:0007669"/>
    <property type="project" value="TreeGrafter"/>
</dbReference>
<feature type="domain" description="CBM21" evidence="1">
    <location>
        <begin position="135"/>
        <end position="267"/>
    </location>
</feature>